<dbReference type="GO" id="GO:0004672">
    <property type="term" value="F:protein kinase activity"/>
    <property type="evidence" value="ECO:0007669"/>
    <property type="project" value="InterPro"/>
</dbReference>
<dbReference type="EMBL" id="AMQM01003822">
    <property type="status" value="NOT_ANNOTATED_CDS"/>
    <property type="molecule type" value="Genomic_DNA"/>
</dbReference>
<evidence type="ECO:0000256" key="7">
    <source>
        <dbReference type="ARBA" id="ARBA00023180"/>
    </source>
</evidence>
<feature type="signal peptide" evidence="9">
    <location>
        <begin position="1"/>
        <end position="23"/>
    </location>
</feature>
<feature type="domain" description="Receptor ligand binding region" evidence="10">
    <location>
        <begin position="63"/>
        <end position="395"/>
    </location>
</feature>
<evidence type="ECO:0000256" key="9">
    <source>
        <dbReference type="SAM" id="SignalP"/>
    </source>
</evidence>
<dbReference type="InterPro" id="IPR028082">
    <property type="entry name" value="Peripla_BP_I"/>
</dbReference>
<evidence type="ECO:0000256" key="2">
    <source>
        <dbReference type="ARBA" id="ARBA00022692"/>
    </source>
</evidence>
<keyword evidence="4 8" id="KW-1133">Transmembrane helix</keyword>
<evidence type="ECO:0000259" key="11">
    <source>
        <dbReference type="Pfam" id="PF07714"/>
    </source>
</evidence>
<keyword evidence="7" id="KW-0325">Glycoprotein</keyword>
<dbReference type="PANTHER" id="PTHR44755">
    <property type="entry name" value="NATRIURETIC PEPTIDE RECEPTOR 3-RELATED"/>
    <property type="match status" value="1"/>
</dbReference>
<dbReference type="EnsemblMetazoa" id="HelroT171190">
    <property type="protein sequence ID" value="HelroP171190"/>
    <property type="gene ID" value="HelroG171190"/>
</dbReference>
<dbReference type="InterPro" id="IPR001170">
    <property type="entry name" value="ANPR/GUC"/>
</dbReference>
<keyword evidence="6" id="KW-0675">Receptor</keyword>
<evidence type="ECO:0000313" key="12">
    <source>
        <dbReference type="EMBL" id="ESO05550.1"/>
    </source>
</evidence>
<dbReference type="InterPro" id="IPR001245">
    <property type="entry name" value="Ser-Thr/Tyr_kinase_cat_dom"/>
</dbReference>
<dbReference type="Gene3D" id="3.40.50.2300">
    <property type="match status" value="2"/>
</dbReference>
<dbReference type="InterPro" id="IPR052612">
    <property type="entry name" value="ANP_Clearance_Receptor"/>
</dbReference>
<dbReference type="InParanoid" id="T1F3X0"/>
<organism evidence="13 14">
    <name type="scientific">Helobdella robusta</name>
    <name type="common">Californian leech</name>
    <dbReference type="NCBI Taxonomy" id="6412"/>
    <lineage>
        <taxon>Eukaryota</taxon>
        <taxon>Metazoa</taxon>
        <taxon>Spiralia</taxon>
        <taxon>Lophotrochozoa</taxon>
        <taxon>Annelida</taxon>
        <taxon>Clitellata</taxon>
        <taxon>Hirudinea</taxon>
        <taxon>Rhynchobdellida</taxon>
        <taxon>Glossiphoniidae</taxon>
        <taxon>Helobdella</taxon>
    </lineage>
</organism>
<dbReference type="CDD" id="cd06352">
    <property type="entry name" value="PBP1_NPR_GC-like"/>
    <property type="match status" value="1"/>
</dbReference>
<dbReference type="CTD" id="20203519"/>
<evidence type="ECO:0000256" key="3">
    <source>
        <dbReference type="ARBA" id="ARBA00022729"/>
    </source>
</evidence>
<dbReference type="Pfam" id="PF07714">
    <property type="entry name" value="PK_Tyr_Ser-Thr"/>
    <property type="match status" value="1"/>
</dbReference>
<protein>
    <submittedName>
        <fullName evidence="12 13">Uncharacterized protein</fullName>
    </submittedName>
</protein>
<evidence type="ECO:0000313" key="13">
    <source>
        <dbReference type="EnsemblMetazoa" id="HelroP171190"/>
    </source>
</evidence>
<keyword evidence="14" id="KW-1185">Reference proteome</keyword>
<evidence type="ECO:0000313" key="14">
    <source>
        <dbReference type="Proteomes" id="UP000015101"/>
    </source>
</evidence>
<reference evidence="13" key="3">
    <citation type="submission" date="2015-06" db="UniProtKB">
        <authorList>
            <consortium name="EnsemblMetazoa"/>
        </authorList>
    </citation>
    <scope>IDENTIFICATION</scope>
</reference>
<dbReference type="Gene3D" id="1.10.510.10">
    <property type="entry name" value="Transferase(Phosphotransferase) domain 1"/>
    <property type="match status" value="1"/>
</dbReference>
<reference evidence="14" key="1">
    <citation type="submission" date="2012-12" db="EMBL/GenBank/DDBJ databases">
        <authorList>
            <person name="Hellsten U."/>
            <person name="Grimwood J."/>
            <person name="Chapman J.A."/>
            <person name="Shapiro H."/>
            <person name="Aerts A."/>
            <person name="Otillar R.P."/>
            <person name="Terry A.Y."/>
            <person name="Boore J.L."/>
            <person name="Simakov O."/>
            <person name="Marletaz F."/>
            <person name="Cho S.-J."/>
            <person name="Edsinger-Gonzales E."/>
            <person name="Havlak P."/>
            <person name="Kuo D.-H."/>
            <person name="Larsson T."/>
            <person name="Lv J."/>
            <person name="Arendt D."/>
            <person name="Savage R."/>
            <person name="Osoegawa K."/>
            <person name="de Jong P."/>
            <person name="Lindberg D.R."/>
            <person name="Seaver E.C."/>
            <person name="Weisblat D.A."/>
            <person name="Putnam N.H."/>
            <person name="Grigoriev I.V."/>
            <person name="Rokhsar D.S."/>
        </authorList>
    </citation>
    <scope>NUCLEOTIDE SEQUENCE</scope>
</reference>
<dbReference type="GO" id="GO:0016020">
    <property type="term" value="C:membrane"/>
    <property type="evidence" value="ECO:0007669"/>
    <property type="project" value="UniProtKB-SubCell"/>
</dbReference>
<dbReference type="PRINTS" id="PR00255">
    <property type="entry name" value="NATPEPTIDER"/>
</dbReference>
<dbReference type="Pfam" id="PF01094">
    <property type="entry name" value="ANF_receptor"/>
    <property type="match status" value="1"/>
</dbReference>
<keyword evidence="5 8" id="KW-0472">Membrane</keyword>
<evidence type="ECO:0000256" key="6">
    <source>
        <dbReference type="ARBA" id="ARBA00023170"/>
    </source>
</evidence>
<dbReference type="PANTHER" id="PTHR44755:SF8">
    <property type="entry name" value="RECEPTOR LIGAND BINDING REGION DOMAIN-CONTAINING PROTEIN"/>
    <property type="match status" value="1"/>
</dbReference>
<dbReference type="GeneID" id="20203519"/>
<gene>
    <name evidence="13" type="primary">20203519</name>
    <name evidence="12" type="ORF">HELRODRAFT_171190</name>
</gene>
<dbReference type="InterPro" id="IPR001828">
    <property type="entry name" value="ANF_lig-bd_rcpt"/>
</dbReference>
<accession>T1F3X0</accession>
<sequence>MSIFKVFFPVSLIFVKLSSLILDKPMQLGMIVSRENENKFSANMNEGFLKAIQHNGGRANITYNLVSTVVDVCDGVSGARAVLFLRLNQSVDAVFGSFCSAIKIPKTLPPICDKDCLSSAQVADYWDLPYFATECIDPTLDNSSIYTTSIRLYGSLTSYGSALLAFFARNNWMNCAIVNEMNNDFCKYAMTAIKKKFDGAVRVSEFLEVNNFFPDGEMAIILSKISFSARIIIVCHSNASTLASLMRSAYRRGMTDPNEYAWITLYNVYYKFDFNMLFIPWFVTNDSLARDELMQAFLSVKALTYKNYTRLPDPNTNLTRTITSKTLQLDILADSVYLYFTLVIEAMRNDEDPFSGKNILNLSRGKELENGATDKITMNLDGDRLMTFTVWSLSRDSSMFKPYLNINITDGNYTPILVGRERWGLSSRPPLDRPICDYDNKYCKNDGQPLIIGMVVFFVLLFIILIIFLVIRSFVVEQKIQNMLWKVKFSDLEFFKKNMNLKGMPKSSLLNITGERTFPHSFRDFQDTADTQGVMVALYKEMLVTVNYSSKTEVDLTKKDLVELVKAFSTDFQQMKDLQHDNIIHFIGACIETDRICFLTQYCSRGSLQQNIVQPNILKDMLADVQTPIDWTFKLSFITDLTKACRDV</sequence>
<dbReference type="SUPFAM" id="SSF56112">
    <property type="entry name" value="Protein kinase-like (PK-like)"/>
    <property type="match status" value="1"/>
</dbReference>
<evidence type="ECO:0000259" key="10">
    <source>
        <dbReference type="Pfam" id="PF01094"/>
    </source>
</evidence>
<keyword evidence="2 8" id="KW-0812">Transmembrane</keyword>
<dbReference type="OrthoDB" id="1890790at2759"/>
<feature type="domain" description="Serine-threonine/tyrosine-protein kinase catalytic" evidence="11">
    <location>
        <begin position="564"/>
        <end position="641"/>
    </location>
</feature>
<feature type="transmembrane region" description="Helical" evidence="8">
    <location>
        <begin position="450"/>
        <end position="471"/>
    </location>
</feature>
<keyword evidence="3 9" id="KW-0732">Signal</keyword>
<dbReference type="eggNOG" id="KOG1023">
    <property type="taxonomic scope" value="Eukaryota"/>
</dbReference>
<comment type="subcellular location">
    <subcellularLocation>
        <location evidence="1">Membrane</location>
        <topology evidence="1">Single-pass type I membrane protein</topology>
    </subcellularLocation>
</comment>
<evidence type="ECO:0000256" key="8">
    <source>
        <dbReference type="SAM" id="Phobius"/>
    </source>
</evidence>
<dbReference type="GO" id="GO:0007165">
    <property type="term" value="P:signal transduction"/>
    <property type="evidence" value="ECO:0000318"/>
    <property type="project" value="GO_Central"/>
</dbReference>
<reference evidence="12 14" key="2">
    <citation type="journal article" date="2013" name="Nature">
        <title>Insights into bilaterian evolution from three spiralian genomes.</title>
        <authorList>
            <person name="Simakov O."/>
            <person name="Marletaz F."/>
            <person name="Cho S.J."/>
            <person name="Edsinger-Gonzales E."/>
            <person name="Havlak P."/>
            <person name="Hellsten U."/>
            <person name="Kuo D.H."/>
            <person name="Larsson T."/>
            <person name="Lv J."/>
            <person name="Arendt D."/>
            <person name="Savage R."/>
            <person name="Osoegawa K."/>
            <person name="de Jong P."/>
            <person name="Grimwood J."/>
            <person name="Chapman J.A."/>
            <person name="Shapiro H."/>
            <person name="Aerts A."/>
            <person name="Otillar R.P."/>
            <person name="Terry A.Y."/>
            <person name="Boore J.L."/>
            <person name="Grigoriev I.V."/>
            <person name="Lindberg D.R."/>
            <person name="Seaver E.C."/>
            <person name="Weisblat D.A."/>
            <person name="Putnam N.H."/>
            <person name="Rokhsar D.S."/>
        </authorList>
    </citation>
    <scope>NUCLEOTIDE SEQUENCE</scope>
</reference>
<dbReference type="Proteomes" id="UP000015101">
    <property type="component" value="Unassembled WGS sequence"/>
</dbReference>
<feature type="chain" id="PRO_5010980289" evidence="9">
    <location>
        <begin position="24"/>
        <end position="648"/>
    </location>
</feature>
<dbReference type="OMA" id="CDELNTI"/>
<dbReference type="GO" id="GO:0038023">
    <property type="term" value="F:signaling receptor activity"/>
    <property type="evidence" value="ECO:0000318"/>
    <property type="project" value="GO_Central"/>
</dbReference>
<dbReference type="RefSeq" id="XP_009016183.1">
    <property type="nucleotide sequence ID" value="XM_009017935.1"/>
</dbReference>
<dbReference type="EMBL" id="KB096325">
    <property type="protein sequence ID" value="ESO05550.1"/>
    <property type="molecule type" value="Genomic_DNA"/>
</dbReference>
<dbReference type="SUPFAM" id="SSF53822">
    <property type="entry name" value="Periplasmic binding protein-like I"/>
    <property type="match status" value="1"/>
</dbReference>
<evidence type="ECO:0000256" key="4">
    <source>
        <dbReference type="ARBA" id="ARBA00022989"/>
    </source>
</evidence>
<dbReference type="HOGENOM" id="CLU_013995_0_0_1"/>
<dbReference type="GO" id="GO:0017046">
    <property type="term" value="F:peptide hormone binding"/>
    <property type="evidence" value="ECO:0000318"/>
    <property type="project" value="GO_Central"/>
</dbReference>
<dbReference type="AlphaFoldDB" id="T1F3X0"/>
<dbReference type="KEGG" id="hro:HELRODRAFT_171190"/>
<name>T1F3X0_HELRO</name>
<evidence type="ECO:0000256" key="1">
    <source>
        <dbReference type="ARBA" id="ARBA00004479"/>
    </source>
</evidence>
<evidence type="ECO:0000256" key="5">
    <source>
        <dbReference type="ARBA" id="ARBA00023136"/>
    </source>
</evidence>
<proteinExistence type="predicted"/>
<dbReference type="InterPro" id="IPR011009">
    <property type="entry name" value="Kinase-like_dom_sf"/>
</dbReference>